<dbReference type="InterPro" id="IPR050196">
    <property type="entry name" value="Cytochrome_P450_Monoox"/>
</dbReference>
<evidence type="ECO:0000256" key="7">
    <source>
        <dbReference type="ARBA" id="ARBA00022824"/>
    </source>
</evidence>
<dbReference type="InterPro" id="IPR036396">
    <property type="entry name" value="Cyt_P450_sf"/>
</dbReference>
<proteinExistence type="inferred from homology"/>
<evidence type="ECO:0000313" key="14">
    <source>
        <dbReference type="Proteomes" id="UP000792457"/>
    </source>
</evidence>
<comment type="cofactor">
    <cofactor evidence="1">
        <name>heme</name>
        <dbReference type="ChEBI" id="CHEBI:30413"/>
    </cofactor>
</comment>
<accession>A0A8K0KJM6</accession>
<reference evidence="13" key="2">
    <citation type="submission" date="2017-10" db="EMBL/GenBank/DDBJ databases">
        <title>Ladona fulva Genome sequencing and assembly.</title>
        <authorList>
            <person name="Murali S."/>
            <person name="Richards S."/>
            <person name="Bandaranaike D."/>
            <person name="Bellair M."/>
            <person name="Blankenburg K."/>
            <person name="Chao H."/>
            <person name="Dinh H."/>
            <person name="Doddapaneni H."/>
            <person name="Dugan-Rocha S."/>
            <person name="Elkadiri S."/>
            <person name="Gnanaolivu R."/>
            <person name="Hernandez B."/>
            <person name="Skinner E."/>
            <person name="Javaid M."/>
            <person name="Lee S."/>
            <person name="Li M."/>
            <person name="Ming W."/>
            <person name="Munidasa M."/>
            <person name="Muniz J."/>
            <person name="Nguyen L."/>
            <person name="Hughes D."/>
            <person name="Osuji N."/>
            <person name="Pu L.-L."/>
            <person name="Puazo M."/>
            <person name="Qu C."/>
            <person name="Quiroz J."/>
            <person name="Raj R."/>
            <person name="Weissenberger G."/>
            <person name="Xin Y."/>
            <person name="Zou X."/>
            <person name="Han Y."/>
            <person name="Worley K."/>
            <person name="Muzny D."/>
            <person name="Gibbs R."/>
        </authorList>
    </citation>
    <scope>NUCLEOTIDE SEQUENCE</scope>
    <source>
        <strain evidence="13">Sampled in the wild</strain>
    </source>
</reference>
<reference evidence="13" key="1">
    <citation type="submission" date="2013-04" db="EMBL/GenBank/DDBJ databases">
        <authorList>
            <person name="Qu J."/>
            <person name="Murali S.C."/>
            <person name="Bandaranaike D."/>
            <person name="Bellair M."/>
            <person name="Blankenburg K."/>
            <person name="Chao H."/>
            <person name="Dinh H."/>
            <person name="Doddapaneni H."/>
            <person name="Downs B."/>
            <person name="Dugan-Rocha S."/>
            <person name="Elkadiri S."/>
            <person name="Gnanaolivu R.D."/>
            <person name="Hernandez B."/>
            <person name="Javaid M."/>
            <person name="Jayaseelan J.C."/>
            <person name="Lee S."/>
            <person name="Li M."/>
            <person name="Ming W."/>
            <person name="Munidasa M."/>
            <person name="Muniz J."/>
            <person name="Nguyen L."/>
            <person name="Ongeri F."/>
            <person name="Osuji N."/>
            <person name="Pu L.-L."/>
            <person name="Puazo M."/>
            <person name="Qu C."/>
            <person name="Quiroz J."/>
            <person name="Raj R."/>
            <person name="Weissenberger G."/>
            <person name="Xin Y."/>
            <person name="Zou X."/>
            <person name="Han Y."/>
            <person name="Richards S."/>
            <person name="Worley K."/>
            <person name="Muzny D."/>
            <person name="Gibbs R."/>
        </authorList>
    </citation>
    <scope>NUCLEOTIDE SEQUENCE</scope>
    <source>
        <strain evidence="13">Sampled in the wild</strain>
    </source>
</reference>
<keyword evidence="12" id="KW-0472">Membrane</keyword>
<comment type="similarity">
    <text evidence="4">Belongs to the cytochrome P450 family.</text>
</comment>
<dbReference type="PANTHER" id="PTHR24291">
    <property type="entry name" value="CYTOCHROME P450 FAMILY 4"/>
    <property type="match status" value="1"/>
</dbReference>
<evidence type="ECO:0000256" key="9">
    <source>
        <dbReference type="ARBA" id="ARBA00023002"/>
    </source>
</evidence>
<dbReference type="Gene3D" id="1.10.630.10">
    <property type="entry name" value="Cytochrome P450"/>
    <property type="match status" value="1"/>
</dbReference>
<keyword evidence="5" id="KW-0349">Heme</keyword>
<comment type="subcellular location">
    <subcellularLocation>
        <location evidence="3">Endoplasmic reticulum membrane</location>
        <topology evidence="3">Peripheral membrane protein</topology>
    </subcellularLocation>
    <subcellularLocation>
        <location evidence="2">Microsome membrane</location>
        <topology evidence="2">Peripheral membrane protein</topology>
    </subcellularLocation>
</comment>
<keyword evidence="9" id="KW-0560">Oxidoreductase</keyword>
<keyword evidence="7" id="KW-0256">Endoplasmic reticulum</keyword>
<dbReference type="GO" id="GO:0004497">
    <property type="term" value="F:monooxygenase activity"/>
    <property type="evidence" value="ECO:0007669"/>
    <property type="project" value="UniProtKB-KW"/>
</dbReference>
<dbReference type="AlphaFoldDB" id="A0A8K0KJM6"/>
<evidence type="ECO:0000256" key="5">
    <source>
        <dbReference type="ARBA" id="ARBA00022617"/>
    </source>
</evidence>
<organism evidence="13 14">
    <name type="scientific">Ladona fulva</name>
    <name type="common">Scarce chaser dragonfly</name>
    <name type="synonym">Libellula fulva</name>
    <dbReference type="NCBI Taxonomy" id="123851"/>
    <lineage>
        <taxon>Eukaryota</taxon>
        <taxon>Metazoa</taxon>
        <taxon>Ecdysozoa</taxon>
        <taxon>Arthropoda</taxon>
        <taxon>Hexapoda</taxon>
        <taxon>Insecta</taxon>
        <taxon>Pterygota</taxon>
        <taxon>Palaeoptera</taxon>
        <taxon>Odonata</taxon>
        <taxon>Epiprocta</taxon>
        <taxon>Anisoptera</taxon>
        <taxon>Libelluloidea</taxon>
        <taxon>Libellulidae</taxon>
        <taxon>Ladona</taxon>
    </lineage>
</organism>
<keyword evidence="11" id="KW-0503">Monooxygenase</keyword>
<dbReference type="EMBL" id="KZ308912">
    <property type="protein sequence ID" value="KAG8235469.1"/>
    <property type="molecule type" value="Genomic_DNA"/>
</dbReference>
<dbReference type="GO" id="GO:0005789">
    <property type="term" value="C:endoplasmic reticulum membrane"/>
    <property type="evidence" value="ECO:0007669"/>
    <property type="project" value="UniProtKB-SubCell"/>
</dbReference>
<protein>
    <submittedName>
        <fullName evidence="13">Uncharacterized protein</fullName>
    </submittedName>
</protein>
<evidence type="ECO:0000256" key="2">
    <source>
        <dbReference type="ARBA" id="ARBA00004174"/>
    </source>
</evidence>
<dbReference type="GO" id="GO:0020037">
    <property type="term" value="F:heme binding"/>
    <property type="evidence" value="ECO:0007669"/>
    <property type="project" value="InterPro"/>
</dbReference>
<dbReference type="GO" id="GO:0005506">
    <property type="term" value="F:iron ion binding"/>
    <property type="evidence" value="ECO:0007669"/>
    <property type="project" value="InterPro"/>
</dbReference>
<evidence type="ECO:0000313" key="13">
    <source>
        <dbReference type="EMBL" id="KAG8235469.1"/>
    </source>
</evidence>
<evidence type="ECO:0000256" key="6">
    <source>
        <dbReference type="ARBA" id="ARBA00022723"/>
    </source>
</evidence>
<dbReference type="InterPro" id="IPR001128">
    <property type="entry name" value="Cyt_P450"/>
</dbReference>
<evidence type="ECO:0000256" key="1">
    <source>
        <dbReference type="ARBA" id="ARBA00001971"/>
    </source>
</evidence>
<keyword evidence="6" id="KW-0479">Metal-binding</keyword>
<dbReference type="SUPFAM" id="SSF48264">
    <property type="entry name" value="Cytochrome P450"/>
    <property type="match status" value="1"/>
</dbReference>
<evidence type="ECO:0000256" key="3">
    <source>
        <dbReference type="ARBA" id="ARBA00004406"/>
    </source>
</evidence>
<evidence type="ECO:0000256" key="12">
    <source>
        <dbReference type="ARBA" id="ARBA00023136"/>
    </source>
</evidence>
<dbReference type="Proteomes" id="UP000792457">
    <property type="component" value="Unassembled WGS sequence"/>
</dbReference>
<dbReference type="GO" id="GO:0016705">
    <property type="term" value="F:oxidoreductase activity, acting on paired donors, with incorporation or reduction of molecular oxygen"/>
    <property type="evidence" value="ECO:0007669"/>
    <property type="project" value="InterPro"/>
</dbReference>
<sequence>MAPTLFNVHRNSQHTHTVSCPHRQFSERWHARRKLLTNTLHKSVLEVFLSLMSQEADMLVHRLGEQLSENAEWSEGFDVVRLAKLCALEATCKTIMGINVHEQSEEDYVEYVTAIER</sequence>
<dbReference type="Pfam" id="PF00067">
    <property type="entry name" value="p450"/>
    <property type="match status" value="1"/>
</dbReference>
<gene>
    <name evidence="13" type="ORF">J437_LFUL014099</name>
</gene>
<keyword evidence="14" id="KW-1185">Reference proteome</keyword>
<evidence type="ECO:0000256" key="10">
    <source>
        <dbReference type="ARBA" id="ARBA00023004"/>
    </source>
</evidence>
<dbReference type="OrthoDB" id="1470350at2759"/>
<keyword evidence="10" id="KW-0408">Iron</keyword>
<evidence type="ECO:0000256" key="11">
    <source>
        <dbReference type="ARBA" id="ARBA00023033"/>
    </source>
</evidence>
<evidence type="ECO:0000256" key="8">
    <source>
        <dbReference type="ARBA" id="ARBA00022848"/>
    </source>
</evidence>
<name>A0A8K0KJM6_LADFU</name>
<dbReference type="PANTHER" id="PTHR24291:SF189">
    <property type="entry name" value="CYTOCHROME P450 4C3-RELATED"/>
    <property type="match status" value="1"/>
</dbReference>
<comment type="caution">
    <text evidence="13">The sequence shown here is derived from an EMBL/GenBank/DDBJ whole genome shotgun (WGS) entry which is preliminary data.</text>
</comment>
<keyword evidence="8" id="KW-0492">Microsome</keyword>
<evidence type="ECO:0000256" key="4">
    <source>
        <dbReference type="ARBA" id="ARBA00010617"/>
    </source>
</evidence>